<feature type="compositionally biased region" description="Acidic residues" evidence="1">
    <location>
        <begin position="1074"/>
        <end position="1088"/>
    </location>
</feature>
<name>A0A8J2MW43_9PLEO</name>
<dbReference type="InterPro" id="IPR027417">
    <property type="entry name" value="P-loop_NTPase"/>
</dbReference>
<feature type="compositionally biased region" description="Basic residues" evidence="1">
    <location>
        <begin position="1054"/>
        <end position="1068"/>
    </location>
</feature>
<feature type="compositionally biased region" description="Basic and acidic residues" evidence="1">
    <location>
        <begin position="39"/>
        <end position="52"/>
    </location>
</feature>
<protein>
    <recommendedName>
        <fullName evidence="2">AAA+ ATPase domain-containing protein</fullName>
    </recommendedName>
</protein>
<sequence>MSYTEDSGVALSTCNKQGISNGENKLEKPTTVILPDDTIDFKGDETPAKAAEDPPLPETGTEDVELGCTDAKPVVNRADNEEKLLNGSEDLENLDSEADDKDLSEGSDVDEYLEQYRRRYEDMEPRINLAPKRVKQSYQYTRILEERLSLLEERATAFDKKLRRITDGVDEVPPAPPPPPQTDRLQLKPELKFQLLRDLNRLGTGIQPATHQIDVFVGEPKAQKTGKFRRRKTESEAFEDDSMGNQIVLSDPKLAQVSDSSDERRLIEEMAKVKSKHFPTRIRLNEPAIYHLFRKYLAYNDVDDIIDNVVLRPFKPLLHNKEELRNIMLDVVASFTTIIEQRAYKDVGAIKDPGELDNETTTHQSQEAIEVTDMPPKKSCNAVPNDESSAPDAITADEWDTVLKQLELFQETSCCGRNMSAWSTLTEVKKSFQCVNDLLDNYLLPGHTELRERKTTKVRFCDLWHLFQTGDLVATKPLTTLDETETQDRLGMRILMTAGGRRAIMPKLPAPVFPTPVKLLIPEDTIEPINGINPFCIYAYYLDFNGSRLVPVRRRIVIAPYSGERNIMDLDVVPVNYASDTAEMLRTRGEKFIKFVTSLIAPYVDCKGLELCTREELNDKVIVDMKGYLGSNPGDMPTFQEPEELDISETSDCYKGADCDYGSFSCYHRSEIVHDQMFDLAAYREYVEDKPVFHPLSGTQNAGPRELPDFSICYYRVFAYKLRSREWVQVNVKDLELLKETEKGRGFEKLVLSPDHKHILESQVREHFRKRGSQAVDGSTENDMDLVRGKGQGLIILLHGAPGVGKTCTAECIADLVDKPLYPITCGDLGSSAEDVEKNLKKHFTLASRWDCVMLLDEADVFLAKRKLEDLQRNSIVSVFLRMLEYYKGLLFLTTNRVGTFDEAFTSRVHISLFYPNFDRDTTLKVWKTFIDQTQHVLESSGRSNVTIDAEAIEKFARKHWKENKQARWNGRQIRNAFHTAVAMAEFGARNQKAEAGYNDHKDVKINVGKAEFEKIANTAREFDVYMTETMGTSFDFKASKDGLRKQQKEQKEKAKKKKKKKQSKSKKHSDSSSDSESEDDEDDSDSD</sequence>
<feature type="region of interest" description="Disordered" evidence="1">
    <location>
        <begin position="1"/>
        <end position="110"/>
    </location>
</feature>
<evidence type="ECO:0000313" key="3">
    <source>
        <dbReference type="EMBL" id="CAG5143634.1"/>
    </source>
</evidence>
<dbReference type="Pfam" id="PF22942">
    <property type="entry name" value="DUF7025"/>
    <property type="match status" value="1"/>
</dbReference>
<evidence type="ECO:0000259" key="2">
    <source>
        <dbReference type="SMART" id="SM00382"/>
    </source>
</evidence>
<feature type="domain" description="AAA+ ATPase" evidence="2">
    <location>
        <begin position="792"/>
        <end position="919"/>
    </location>
</feature>
<dbReference type="GeneID" id="67012717"/>
<dbReference type="InterPro" id="IPR056599">
    <property type="entry name" value="AAA_lid_fung"/>
</dbReference>
<reference evidence="3" key="1">
    <citation type="submission" date="2021-05" db="EMBL/GenBank/DDBJ databases">
        <authorList>
            <person name="Stam R."/>
        </authorList>
    </citation>
    <scope>NUCLEOTIDE SEQUENCE</scope>
    <source>
        <strain evidence="3">CS162</strain>
    </source>
</reference>
<accession>A0A8J2MW43</accession>
<dbReference type="GO" id="GO:0016887">
    <property type="term" value="F:ATP hydrolysis activity"/>
    <property type="evidence" value="ECO:0007669"/>
    <property type="project" value="InterPro"/>
</dbReference>
<evidence type="ECO:0000256" key="1">
    <source>
        <dbReference type="SAM" id="MobiDB-lite"/>
    </source>
</evidence>
<evidence type="ECO:0000313" key="4">
    <source>
        <dbReference type="Proteomes" id="UP000676310"/>
    </source>
</evidence>
<dbReference type="SMART" id="SM00382">
    <property type="entry name" value="AAA"/>
    <property type="match status" value="1"/>
</dbReference>
<dbReference type="InterPro" id="IPR003593">
    <property type="entry name" value="AAA+_ATPase"/>
</dbReference>
<dbReference type="SUPFAM" id="SSF52540">
    <property type="entry name" value="P-loop containing nucleoside triphosphate hydrolases"/>
    <property type="match status" value="1"/>
</dbReference>
<dbReference type="RefSeq" id="XP_043164920.1">
    <property type="nucleotide sequence ID" value="XM_043308985.1"/>
</dbReference>
<comment type="caution">
    <text evidence="3">The sequence shown here is derived from an EMBL/GenBank/DDBJ whole genome shotgun (WGS) entry which is preliminary data.</text>
</comment>
<feature type="compositionally biased region" description="Basic and acidic residues" evidence="1">
    <location>
        <begin position="1038"/>
        <end position="1053"/>
    </location>
</feature>
<dbReference type="CDD" id="cd19481">
    <property type="entry name" value="RecA-like_protease"/>
    <property type="match status" value="1"/>
</dbReference>
<gene>
    <name evidence="3" type="ORF">ALTATR162_LOCUS1389</name>
</gene>
<feature type="compositionally biased region" description="Acidic residues" evidence="1">
    <location>
        <begin position="89"/>
        <end position="110"/>
    </location>
</feature>
<dbReference type="AlphaFoldDB" id="A0A8J2MW43"/>
<dbReference type="Proteomes" id="UP000676310">
    <property type="component" value="Unassembled WGS sequence"/>
</dbReference>
<feature type="region of interest" description="Disordered" evidence="1">
    <location>
        <begin position="1038"/>
        <end position="1088"/>
    </location>
</feature>
<feature type="compositionally biased region" description="Polar residues" evidence="1">
    <location>
        <begin position="1"/>
        <end position="23"/>
    </location>
</feature>
<dbReference type="Pfam" id="PF23232">
    <property type="entry name" value="AAA_lid_13"/>
    <property type="match status" value="1"/>
</dbReference>
<dbReference type="InterPro" id="IPR054289">
    <property type="entry name" value="DUF7025"/>
</dbReference>
<dbReference type="Pfam" id="PF00004">
    <property type="entry name" value="AAA"/>
    <property type="match status" value="1"/>
</dbReference>
<dbReference type="OrthoDB" id="10042665at2759"/>
<organism evidence="3 4">
    <name type="scientific">Alternaria atra</name>
    <dbReference type="NCBI Taxonomy" id="119953"/>
    <lineage>
        <taxon>Eukaryota</taxon>
        <taxon>Fungi</taxon>
        <taxon>Dikarya</taxon>
        <taxon>Ascomycota</taxon>
        <taxon>Pezizomycotina</taxon>
        <taxon>Dothideomycetes</taxon>
        <taxon>Pleosporomycetidae</taxon>
        <taxon>Pleosporales</taxon>
        <taxon>Pleosporineae</taxon>
        <taxon>Pleosporaceae</taxon>
        <taxon>Alternaria</taxon>
        <taxon>Alternaria sect. Ulocladioides</taxon>
    </lineage>
</organism>
<dbReference type="PANTHER" id="PTHR46411">
    <property type="entry name" value="FAMILY ATPASE, PUTATIVE-RELATED"/>
    <property type="match status" value="1"/>
</dbReference>
<dbReference type="Gene3D" id="3.40.50.300">
    <property type="entry name" value="P-loop containing nucleotide triphosphate hydrolases"/>
    <property type="match status" value="1"/>
</dbReference>
<dbReference type="GO" id="GO:0005524">
    <property type="term" value="F:ATP binding"/>
    <property type="evidence" value="ECO:0007669"/>
    <property type="project" value="InterPro"/>
</dbReference>
<dbReference type="InterPro" id="IPR003959">
    <property type="entry name" value="ATPase_AAA_core"/>
</dbReference>
<dbReference type="PANTHER" id="PTHR46411:SF2">
    <property type="entry name" value="AAA+ ATPASE DOMAIN-CONTAINING PROTEIN"/>
    <property type="match status" value="1"/>
</dbReference>
<keyword evidence="4" id="KW-1185">Reference proteome</keyword>
<dbReference type="EMBL" id="CAJRGZ010000015">
    <property type="protein sequence ID" value="CAG5143634.1"/>
    <property type="molecule type" value="Genomic_DNA"/>
</dbReference>
<proteinExistence type="predicted"/>